<accession>D6U7U4</accession>
<evidence type="ECO:0000313" key="1">
    <source>
        <dbReference type="EMBL" id="EFH79955.1"/>
    </source>
</evidence>
<gene>
    <name evidence="1" type="ORF">Krac_0487</name>
</gene>
<dbReference type="InParanoid" id="D6U7U4"/>
<comment type="caution">
    <text evidence="1">The sequence shown here is derived from an EMBL/GenBank/DDBJ whole genome shotgun (WGS) entry which is preliminary data.</text>
</comment>
<reference evidence="1 2" key="1">
    <citation type="journal article" date="2011" name="Stand. Genomic Sci.">
        <title>Non-contiguous finished genome sequence and contextual data of the filamentous soil bacterium Ktedonobacter racemifer type strain (SOSP1-21).</title>
        <authorList>
            <person name="Chang Y.J."/>
            <person name="Land M."/>
            <person name="Hauser L."/>
            <person name="Chertkov O."/>
            <person name="Del Rio T.G."/>
            <person name="Nolan M."/>
            <person name="Copeland A."/>
            <person name="Tice H."/>
            <person name="Cheng J.F."/>
            <person name="Lucas S."/>
            <person name="Han C."/>
            <person name="Goodwin L."/>
            <person name="Pitluck S."/>
            <person name="Ivanova N."/>
            <person name="Ovchinikova G."/>
            <person name="Pati A."/>
            <person name="Chen A."/>
            <person name="Palaniappan K."/>
            <person name="Mavromatis K."/>
            <person name="Liolios K."/>
            <person name="Brettin T."/>
            <person name="Fiebig A."/>
            <person name="Rohde M."/>
            <person name="Abt B."/>
            <person name="Goker M."/>
            <person name="Detter J.C."/>
            <person name="Woyke T."/>
            <person name="Bristow J."/>
            <person name="Eisen J.A."/>
            <person name="Markowitz V."/>
            <person name="Hugenholtz P."/>
            <person name="Kyrpides N.C."/>
            <person name="Klenk H.P."/>
            <person name="Lapidus A."/>
        </authorList>
    </citation>
    <scope>NUCLEOTIDE SEQUENCE [LARGE SCALE GENOMIC DNA]</scope>
    <source>
        <strain evidence="2">DSM 44963</strain>
    </source>
</reference>
<keyword evidence="2" id="KW-1185">Reference proteome</keyword>
<dbReference type="EMBL" id="ADVG01000005">
    <property type="protein sequence ID" value="EFH79955.1"/>
    <property type="molecule type" value="Genomic_DNA"/>
</dbReference>
<sequence>MVLRSCDEVSVVCSCGAVLLVGQPSVDQPLAYLHEHGHWCSWQGPVRCSRDPQLVRVFLSMGGTFTCISPHVASIGAEKNGATSLILLAPGGWANGTDNFETTHKAEAPYDDTW</sequence>
<evidence type="ECO:0000313" key="2">
    <source>
        <dbReference type="Proteomes" id="UP000004508"/>
    </source>
</evidence>
<name>D6U7U4_KTERA</name>
<dbReference type="Proteomes" id="UP000004508">
    <property type="component" value="Unassembled WGS sequence"/>
</dbReference>
<proteinExistence type="predicted"/>
<protein>
    <submittedName>
        <fullName evidence="1">Uncharacterized protein</fullName>
    </submittedName>
</protein>
<dbReference type="STRING" id="485913.Krac_0487"/>
<dbReference type="AlphaFoldDB" id="D6U7U4"/>
<organism evidence="1 2">
    <name type="scientific">Ktedonobacter racemifer DSM 44963</name>
    <dbReference type="NCBI Taxonomy" id="485913"/>
    <lineage>
        <taxon>Bacteria</taxon>
        <taxon>Bacillati</taxon>
        <taxon>Chloroflexota</taxon>
        <taxon>Ktedonobacteria</taxon>
        <taxon>Ktedonobacterales</taxon>
        <taxon>Ktedonobacteraceae</taxon>
        <taxon>Ktedonobacter</taxon>
    </lineage>
</organism>